<evidence type="ECO:0000313" key="2">
    <source>
        <dbReference type="EMBL" id="EES53502.1"/>
    </source>
</evidence>
<accession>C6HVC8</accession>
<dbReference type="Pfam" id="PF01106">
    <property type="entry name" value="NifU"/>
    <property type="match status" value="1"/>
</dbReference>
<feature type="domain" description="NIF system FeS cluster assembly NifU C-terminal" evidence="1">
    <location>
        <begin position="25"/>
        <end position="89"/>
    </location>
</feature>
<dbReference type="SUPFAM" id="SSF117916">
    <property type="entry name" value="Fe-S cluster assembly (FSCA) domain-like"/>
    <property type="match status" value="1"/>
</dbReference>
<organism evidence="2 3">
    <name type="scientific">Leptospirillum ferrodiazotrophum</name>
    <dbReference type="NCBI Taxonomy" id="412449"/>
    <lineage>
        <taxon>Bacteria</taxon>
        <taxon>Pseudomonadati</taxon>
        <taxon>Nitrospirota</taxon>
        <taxon>Nitrospiria</taxon>
        <taxon>Nitrospirales</taxon>
        <taxon>Nitrospiraceae</taxon>
        <taxon>Leptospirillum</taxon>
    </lineage>
</organism>
<dbReference type="Gene3D" id="3.30.300.130">
    <property type="entry name" value="Fe-S cluster assembly (FSCA)"/>
    <property type="match status" value="1"/>
</dbReference>
<gene>
    <name evidence="2" type="ORF">UBAL3_78920095</name>
</gene>
<dbReference type="AlphaFoldDB" id="C6HVC8"/>
<dbReference type="EMBL" id="GG693862">
    <property type="protein sequence ID" value="EES53502.1"/>
    <property type="molecule type" value="Genomic_DNA"/>
</dbReference>
<dbReference type="GO" id="GO:0005506">
    <property type="term" value="F:iron ion binding"/>
    <property type="evidence" value="ECO:0007669"/>
    <property type="project" value="InterPro"/>
</dbReference>
<name>C6HVC8_9BACT</name>
<dbReference type="GO" id="GO:0016226">
    <property type="term" value="P:iron-sulfur cluster assembly"/>
    <property type="evidence" value="ECO:0007669"/>
    <property type="project" value="InterPro"/>
</dbReference>
<dbReference type="GO" id="GO:0051536">
    <property type="term" value="F:iron-sulfur cluster binding"/>
    <property type="evidence" value="ECO:0007669"/>
    <property type="project" value="InterPro"/>
</dbReference>
<reference evidence="2 3" key="1">
    <citation type="journal article" date="2009" name="Appl. Environ. Microbiol.">
        <title>Community genomic and proteomic analyses of chemoautotrophic iron-oxidizing "Leptospirillum rubarum" (Group II) and "Leptospirillum ferrodiazotrophum" (Group III) bacteria in acid mine drainage biofilms.</title>
        <authorList>
            <person name="Goltsman D.S."/>
            <person name="Denef V.J."/>
            <person name="Singer S.W."/>
            <person name="VerBerkmoes N.C."/>
            <person name="Lefsrud M."/>
            <person name="Mueller R.S."/>
            <person name="Dick G.J."/>
            <person name="Sun C.L."/>
            <person name="Wheeler K.E."/>
            <person name="Zemla A."/>
            <person name="Baker B.J."/>
            <person name="Hauser L."/>
            <person name="Land M."/>
            <person name="Shah M.B."/>
            <person name="Thelen M.P."/>
            <person name="Hettich R.L."/>
            <person name="Banfield J.F."/>
        </authorList>
    </citation>
    <scope>NUCLEOTIDE SEQUENCE [LARGE SCALE GENOMIC DNA]</scope>
</reference>
<proteinExistence type="predicted"/>
<dbReference type="InterPro" id="IPR001075">
    <property type="entry name" value="NIF_FeS_clus_asmbl_NifU_C"/>
</dbReference>
<keyword evidence="3" id="KW-1185">Reference proteome</keyword>
<protein>
    <recommendedName>
        <fullName evidence="1">NIF system FeS cluster assembly NifU C-terminal domain-containing protein</fullName>
    </recommendedName>
</protein>
<evidence type="ECO:0000259" key="1">
    <source>
        <dbReference type="Pfam" id="PF01106"/>
    </source>
</evidence>
<sequence length="99" mass="11027">MDEIFEEPEAEQNDFVGDFYWSLAKVMDPIRFELILAGGDVRLAGVGTDGRVVVRLKGPFTRSCADKRAMVARIEGYLREHDSRVTAVVPVCPAPEETL</sequence>
<dbReference type="Proteomes" id="UP000009374">
    <property type="component" value="Unassembled WGS sequence"/>
</dbReference>
<evidence type="ECO:0000313" key="3">
    <source>
        <dbReference type="Proteomes" id="UP000009374"/>
    </source>
</evidence>
<dbReference type="InterPro" id="IPR034904">
    <property type="entry name" value="FSCA_dom_sf"/>
</dbReference>